<gene>
    <name evidence="1" type="ORF">ACFQE0_13990</name>
</gene>
<accession>A0ABW2BKV6</accession>
<proteinExistence type="predicted"/>
<reference evidence="2" key="1">
    <citation type="journal article" date="2019" name="Int. J. Syst. Evol. Microbiol.">
        <title>The Global Catalogue of Microorganisms (GCM) 10K type strain sequencing project: providing services to taxonomists for standard genome sequencing and annotation.</title>
        <authorList>
            <consortium name="The Broad Institute Genomics Platform"/>
            <consortium name="The Broad Institute Genome Sequencing Center for Infectious Disease"/>
            <person name="Wu L."/>
            <person name="Ma J."/>
        </authorList>
    </citation>
    <scope>NUCLEOTIDE SEQUENCE [LARGE SCALE GENOMIC DNA]</scope>
    <source>
        <strain evidence="2">CCUG 48316</strain>
    </source>
</reference>
<comment type="caution">
    <text evidence="1">The sequence shown here is derived from an EMBL/GenBank/DDBJ whole genome shotgun (WGS) entry which is preliminary data.</text>
</comment>
<evidence type="ECO:0000313" key="1">
    <source>
        <dbReference type="EMBL" id="MFC6790621.1"/>
    </source>
</evidence>
<dbReference type="EMBL" id="JBHSWN010000001">
    <property type="protein sequence ID" value="MFC6790621.1"/>
    <property type="molecule type" value="Genomic_DNA"/>
</dbReference>
<dbReference type="Proteomes" id="UP001596292">
    <property type="component" value="Unassembled WGS sequence"/>
</dbReference>
<protein>
    <submittedName>
        <fullName evidence="1">Uncharacterized protein</fullName>
    </submittedName>
</protein>
<sequence>MAAPDRFDVTRLRDGFAIVEIHSGGFGREIIEREFGCEAAAWDRIDEIVQADRDEAAAIALAIAEHDAEELLVAA</sequence>
<dbReference type="RefSeq" id="WP_378970618.1">
    <property type="nucleotide sequence ID" value="NZ_JBHSWN010000001.1"/>
</dbReference>
<name>A0ABW2BKV6_9HYPH</name>
<organism evidence="1 2">
    <name type="scientific">Methylobacterium komagatae</name>
    <dbReference type="NCBI Taxonomy" id="374425"/>
    <lineage>
        <taxon>Bacteria</taxon>
        <taxon>Pseudomonadati</taxon>
        <taxon>Pseudomonadota</taxon>
        <taxon>Alphaproteobacteria</taxon>
        <taxon>Hyphomicrobiales</taxon>
        <taxon>Methylobacteriaceae</taxon>
        <taxon>Methylobacterium</taxon>
    </lineage>
</organism>
<keyword evidence="2" id="KW-1185">Reference proteome</keyword>
<evidence type="ECO:0000313" key="2">
    <source>
        <dbReference type="Proteomes" id="UP001596292"/>
    </source>
</evidence>